<reference evidence="1 2" key="1">
    <citation type="submission" date="2014-09" db="EMBL/GenBank/DDBJ databases">
        <title>Vibrio maritimus JCM 19235. (C45) whole genome shotgun sequence.</title>
        <authorList>
            <person name="Sawabe T."/>
            <person name="Meirelles P."/>
            <person name="Nakanishi M."/>
            <person name="Sayaka M."/>
            <person name="Hattori M."/>
            <person name="Ohkuma M."/>
        </authorList>
    </citation>
    <scope>NUCLEOTIDE SEQUENCE [LARGE SCALE GENOMIC DNA]</scope>
    <source>
        <strain evidence="2">JCM19235</strain>
    </source>
</reference>
<dbReference type="STRING" id="990268.JCM19235_155"/>
<dbReference type="Proteomes" id="UP000029228">
    <property type="component" value="Unassembled WGS sequence"/>
</dbReference>
<gene>
    <name evidence="1" type="ORF">JCM19235_155</name>
</gene>
<proteinExistence type="predicted"/>
<organism evidence="1 2">
    <name type="scientific">Vibrio maritimus</name>
    <dbReference type="NCBI Taxonomy" id="990268"/>
    <lineage>
        <taxon>Bacteria</taxon>
        <taxon>Pseudomonadati</taxon>
        <taxon>Pseudomonadota</taxon>
        <taxon>Gammaproteobacteria</taxon>
        <taxon>Vibrionales</taxon>
        <taxon>Vibrionaceae</taxon>
        <taxon>Vibrio</taxon>
    </lineage>
</organism>
<dbReference type="EMBL" id="BBMR01000007">
    <property type="protein sequence ID" value="GAL20880.1"/>
    <property type="molecule type" value="Genomic_DNA"/>
</dbReference>
<reference evidence="1 2" key="2">
    <citation type="submission" date="2014-09" db="EMBL/GenBank/DDBJ databases">
        <authorList>
            <consortium name="NBRP consortium"/>
            <person name="Sawabe T."/>
            <person name="Meirelles P."/>
            <person name="Nakanishi M."/>
            <person name="Sayaka M."/>
            <person name="Hattori M."/>
            <person name="Ohkuma M."/>
        </authorList>
    </citation>
    <scope>NUCLEOTIDE SEQUENCE [LARGE SCALE GENOMIC DNA]</scope>
    <source>
        <strain evidence="2">JCM19235</strain>
    </source>
</reference>
<dbReference type="AlphaFoldDB" id="A0A090RZJ1"/>
<protein>
    <submittedName>
        <fullName evidence="1">Uncharacterized protein</fullName>
    </submittedName>
</protein>
<name>A0A090RZJ1_9VIBR</name>
<evidence type="ECO:0000313" key="1">
    <source>
        <dbReference type="EMBL" id="GAL20880.1"/>
    </source>
</evidence>
<evidence type="ECO:0000313" key="2">
    <source>
        <dbReference type="Proteomes" id="UP000029228"/>
    </source>
</evidence>
<accession>A0A090RZJ1</accession>
<sequence length="321" mass="36664">MLQVEFSNETSNLLSALSLLDKVSVEMALMLTIQSRVQGLDVLLAKMIDGDCPLKAQYLVSLNHRQTLGVALCKHWLRKERLSPDLLNPILAMQQVEEATEWLNTQVTDAFLFECIMTKHDRGTWFRKQFGIEISDISSDEVVTFGKLLELPEFEPWNLSSKNAHIDFVLGGNTNLVPSIVEQLLSIDEIEGERWIQALHAVYGPKLPILPSEVGVDKEWEEVVDILEEWVEDERHITPYPLRVGKALSFESTISAMRNPDVSALLRVWLWRHLCVHSRAFIPWAPMMSAHQQEWNFNKLASTPSAIERFNMRSQNAVVGY</sequence>
<comment type="caution">
    <text evidence="1">The sequence shown here is derived from an EMBL/GenBank/DDBJ whole genome shotgun (WGS) entry which is preliminary data.</text>
</comment>
<keyword evidence="2" id="KW-1185">Reference proteome</keyword>